<keyword evidence="2" id="KW-1185">Reference proteome</keyword>
<proteinExistence type="predicted"/>
<dbReference type="EMBL" id="DS989880">
    <property type="protein sequence ID" value="EDX70835.1"/>
    <property type="molecule type" value="Genomic_DNA"/>
</dbReference>
<evidence type="ECO:0000313" key="2">
    <source>
        <dbReference type="Proteomes" id="UP000003835"/>
    </source>
</evidence>
<dbReference type="STRING" id="118168.MC7420_124"/>
<name>B4W4Q5_9CYAN</name>
<accession>B4W4Q5</accession>
<dbReference type="AlphaFoldDB" id="B4W4Q5"/>
<evidence type="ECO:0000313" key="1">
    <source>
        <dbReference type="EMBL" id="EDX70835.1"/>
    </source>
</evidence>
<reference evidence="1 2" key="1">
    <citation type="submission" date="2008-07" db="EMBL/GenBank/DDBJ databases">
        <authorList>
            <person name="Tandeau de Marsac N."/>
            <person name="Ferriera S."/>
            <person name="Johnson J."/>
            <person name="Kravitz S."/>
            <person name="Beeson K."/>
            <person name="Sutton G."/>
            <person name="Rogers Y.-H."/>
            <person name="Friedman R."/>
            <person name="Frazier M."/>
            <person name="Venter J.C."/>
        </authorList>
    </citation>
    <scope>NUCLEOTIDE SEQUENCE [LARGE SCALE GENOMIC DNA]</scope>
    <source>
        <strain evidence="1 2">PCC 7420</strain>
    </source>
</reference>
<dbReference type="RefSeq" id="WP_006106295.1">
    <property type="nucleotide sequence ID" value="NZ_DS989880.1"/>
</dbReference>
<sequence>MRYATLRERFANALPTMAAWHTLISGLELVRSEGTLALSR</sequence>
<dbReference type="HOGENOM" id="CLU_3287960_0_0_3"/>
<gene>
    <name evidence="1" type="ORF">MC7420_124</name>
</gene>
<dbReference type="Proteomes" id="UP000003835">
    <property type="component" value="Unassembled WGS sequence"/>
</dbReference>
<organism evidence="1 2">
    <name type="scientific">Coleofasciculus chthonoplastes PCC 7420</name>
    <dbReference type="NCBI Taxonomy" id="118168"/>
    <lineage>
        <taxon>Bacteria</taxon>
        <taxon>Bacillati</taxon>
        <taxon>Cyanobacteriota</taxon>
        <taxon>Cyanophyceae</taxon>
        <taxon>Coleofasciculales</taxon>
        <taxon>Coleofasciculaceae</taxon>
        <taxon>Coleofasciculus</taxon>
    </lineage>
</organism>
<protein>
    <submittedName>
        <fullName evidence="1">Uncharacterized protein</fullName>
    </submittedName>
</protein>